<proteinExistence type="predicted"/>
<protein>
    <recommendedName>
        <fullName evidence="2">Hypervirulence associated protein TUDOR domain-containing protein</fullName>
    </recommendedName>
</protein>
<accession>A0A381NJM2</accession>
<evidence type="ECO:0000313" key="1">
    <source>
        <dbReference type="EMBL" id="SUZ54707.1"/>
    </source>
</evidence>
<organism evidence="1">
    <name type="scientific">marine metagenome</name>
    <dbReference type="NCBI Taxonomy" id="408172"/>
    <lineage>
        <taxon>unclassified sequences</taxon>
        <taxon>metagenomes</taxon>
        <taxon>ecological metagenomes</taxon>
    </lineage>
</organism>
<name>A0A381NJM2_9ZZZZ</name>
<dbReference type="EMBL" id="UINC01000403">
    <property type="protein sequence ID" value="SUZ54707.1"/>
    <property type="molecule type" value="Genomic_DNA"/>
</dbReference>
<evidence type="ECO:0008006" key="2">
    <source>
        <dbReference type="Google" id="ProtNLM"/>
    </source>
</evidence>
<sequence length="91" mass="10507">MIMYNIDDVVSYTVPGEPKNKIGTIVELFSDMESYEEMKLQDGIPFYKSKKLKKFVPVKPKNMDTVYLEVKNTKNDGDTEFIYLKDIVSNG</sequence>
<gene>
    <name evidence="1" type="ORF">METZ01_LOCUS7561</name>
</gene>
<dbReference type="AlphaFoldDB" id="A0A381NJM2"/>
<reference evidence="1" key="1">
    <citation type="submission" date="2018-05" db="EMBL/GenBank/DDBJ databases">
        <authorList>
            <person name="Lanie J.A."/>
            <person name="Ng W.-L."/>
            <person name="Kazmierczak K.M."/>
            <person name="Andrzejewski T.M."/>
            <person name="Davidsen T.M."/>
            <person name="Wayne K.J."/>
            <person name="Tettelin H."/>
            <person name="Glass J.I."/>
            <person name="Rusch D."/>
            <person name="Podicherti R."/>
            <person name="Tsui H.-C.T."/>
            <person name="Winkler M.E."/>
        </authorList>
    </citation>
    <scope>NUCLEOTIDE SEQUENCE</scope>
</reference>